<reference evidence="2 3" key="1">
    <citation type="submission" date="2022-11" db="EMBL/GenBank/DDBJ databases">
        <title>Spartinivicinus poritis sp. nov., isolated from scleractinian coral Porites lutea.</title>
        <authorList>
            <person name="Zhang G."/>
            <person name="Cai L."/>
            <person name="Wei Q."/>
        </authorList>
    </citation>
    <scope>NUCLEOTIDE SEQUENCE [LARGE SCALE GENOMIC DNA]</scope>
    <source>
        <strain evidence="2 3">A2-2</strain>
    </source>
</reference>
<dbReference type="Proteomes" id="UP001528823">
    <property type="component" value="Unassembled WGS sequence"/>
</dbReference>
<evidence type="ECO:0000313" key="3">
    <source>
        <dbReference type="Proteomes" id="UP001528823"/>
    </source>
</evidence>
<name>A0ABT5UG05_9GAMM</name>
<gene>
    <name evidence="2" type="ORF">ORQ98_25460</name>
</gene>
<accession>A0ABT5UG05</accession>
<proteinExistence type="predicted"/>
<dbReference type="EMBL" id="JAPMOU010000059">
    <property type="protein sequence ID" value="MDE1465318.1"/>
    <property type="molecule type" value="Genomic_DNA"/>
</dbReference>
<feature type="signal peptide" evidence="1">
    <location>
        <begin position="1"/>
        <end position="19"/>
    </location>
</feature>
<comment type="caution">
    <text evidence="2">The sequence shown here is derived from an EMBL/GenBank/DDBJ whole genome shotgun (WGS) entry which is preliminary data.</text>
</comment>
<sequence>MKKMIAAVLAVVGISSVYADVNDSFKLGKAVEDTDTPPEFRLVAENTKKRPGCRLKFCRLTLTSDSETFADLAIGRGVALELDCDTRDHFCRMS</sequence>
<organism evidence="2 3">
    <name type="scientific">Spartinivicinus poritis</name>
    <dbReference type="NCBI Taxonomy" id="2994640"/>
    <lineage>
        <taxon>Bacteria</taxon>
        <taxon>Pseudomonadati</taxon>
        <taxon>Pseudomonadota</taxon>
        <taxon>Gammaproteobacteria</taxon>
        <taxon>Oceanospirillales</taxon>
        <taxon>Zooshikellaceae</taxon>
        <taxon>Spartinivicinus</taxon>
    </lineage>
</organism>
<keyword evidence="3" id="KW-1185">Reference proteome</keyword>
<protein>
    <submittedName>
        <fullName evidence="2">Uncharacterized protein</fullName>
    </submittedName>
</protein>
<evidence type="ECO:0000256" key="1">
    <source>
        <dbReference type="SAM" id="SignalP"/>
    </source>
</evidence>
<keyword evidence="1" id="KW-0732">Signal</keyword>
<dbReference type="RefSeq" id="WP_274691627.1">
    <property type="nucleotide sequence ID" value="NZ_JAPMOU010000059.1"/>
</dbReference>
<feature type="chain" id="PRO_5046941309" evidence="1">
    <location>
        <begin position="20"/>
        <end position="94"/>
    </location>
</feature>
<evidence type="ECO:0000313" key="2">
    <source>
        <dbReference type="EMBL" id="MDE1465318.1"/>
    </source>
</evidence>